<dbReference type="eggNOG" id="COG0456">
    <property type="taxonomic scope" value="Bacteria"/>
</dbReference>
<dbReference type="SUPFAM" id="SSF55729">
    <property type="entry name" value="Acyl-CoA N-acyltransferases (Nat)"/>
    <property type="match status" value="1"/>
</dbReference>
<dbReference type="NCBIfam" id="NF002959">
    <property type="entry name" value="PRK03624.1"/>
    <property type="match status" value="1"/>
</dbReference>
<dbReference type="InterPro" id="IPR016181">
    <property type="entry name" value="Acyl_CoA_acyltransferase"/>
</dbReference>
<sequence length="155" mass="17448">MVIRQFHPADELAVIQLWMHCGLIVPQNNPRADIERKLWVSPELFLVGTVGEEIVASVMAGYDGHRGSINYLAVAPEYQHNGYGRALVEHVEAILHDCGCPKINLCVRTSNQSVIAFYQRLGFVCDPVITMSRRLVADQPFELVVEYEEDVTNSH</sequence>
<keyword evidence="5" id="KW-1185">Reference proteome</keyword>
<organism evidence="4 5">
    <name type="scientific">Chthoniobacter flavus Ellin428</name>
    <dbReference type="NCBI Taxonomy" id="497964"/>
    <lineage>
        <taxon>Bacteria</taxon>
        <taxon>Pseudomonadati</taxon>
        <taxon>Verrucomicrobiota</taxon>
        <taxon>Spartobacteria</taxon>
        <taxon>Chthoniobacterales</taxon>
        <taxon>Chthoniobacteraceae</taxon>
        <taxon>Chthoniobacter</taxon>
    </lineage>
</organism>
<dbReference type="Gene3D" id="3.40.630.30">
    <property type="match status" value="1"/>
</dbReference>
<protein>
    <submittedName>
        <fullName evidence="4">GCN5-related N-acetyltransferase</fullName>
    </submittedName>
</protein>
<gene>
    <name evidence="4" type="ORF">CfE428DRAFT_1908</name>
</gene>
<dbReference type="GO" id="GO:0016747">
    <property type="term" value="F:acyltransferase activity, transferring groups other than amino-acyl groups"/>
    <property type="evidence" value="ECO:0007669"/>
    <property type="project" value="InterPro"/>
</dbReference>
<evidence type="ECO:0000256" key="1">
    <source>
        <dbReference type="ARBA" id="ARBA00022679"/>
    </source>
</evidence>
<evidence type="ECO:0000259" key="3">
    <source>
        <dbReference type="PROSITE" id="PS51186"/>
    </source>
</evidence>
<name>B4CZ20_9BACT</name>
<reference evidence="4 5" key="1">
    <citation type="journal article" date="2011" name="J. Bacteriol.">
        <title>Genome sequence of Chthoniobacter flavus Ellin428, an aerobic heterotrophic soil bacterium.</title>
        <authorList>
            <person name="Kant R."/>
            <person name="van Passel M.W."/>
            <person name="Palva A."/>
            <person name="Lucas S."/>
            <person name="Lapidus A."/>
            <person name="Glavina Del Rio T."/>
            <person name="Dalin E."/>
            <person name="Tice H."/>
            <person name="Bruce D."/>
            <person name="Goodwin L."/>
            <person name="Pitluck S."/>
            <person name="Larimer F.W."/>
            <person name="Land M.L."/>
            <person name="Hauser L."/>
            <person name="Sangwan P."/>
            <person name="de Vos W.M."/>
            <person name="Janssen P.H."/>
            <person name="Smidt H."/>
        </authorList>
    </citation>
    <scope>NUCLEOTIDE SEQUENCE [LARGE SCALE GENOMIC DNA]</scope>
    <source>
        <strain evidence="4 5">Ellin428</strain>
    </source>
</reference>
<dbReference type="EMBL" id="ABVL01000004">
    <property type="protein sequence ID" value="EDY20711.1"/>
    <property type="molecule type" value="Genomic_DNA"/>
</dbReference>
<feature type="domain" description="N-acetyltransferase" evidence="3">
    <location>
        <begin position="1"/>
        <end position="148"/>
    </location>
</feature>
<evidence type="ECO:0000313" key="5">
    <source>
        <dbReference type="Proteomes" id="UP000005824"/>
    </source>
</evidence>
<proteinExistence type="predicted"/>
<dbReference type="RefSeq" id="WP_006979233.1">
    <property type="nucleotide sequence ID" value="NZ_ABVL01000004.1"/>
</dbReference>
<comment type="caution">
    <text evidence="4">The sequence shown here is derived from an EMBL/GenBank/DDBJ whole genome shotgun (WGS) entry which is preliminary data.</text>
</comment>
<keyword evidence="2" id="KW-0012">Acyltransferase</keyword>
<dbReference type="PANTHER" id="PTHR43420">
    <property type="entry name" value="ACETYLTRANSFERASE"/>
    <property type="match status" value="1"/>
</dbReference>
<dbReference type="STRING" id="497964.CfE428DRAFT_1908"/>
<dbReference type="PROSITE" id="PS51186">
    <property type="entry name" value="GNAT"/>
    <property type="match status" value="1"/>
</dbReference>
<dbReference type="InterPro" id="IPR050680">
    <property type="entry name" value="YpeA/RimI_acetyltransf"/>
</dbReference>
<evidence type="ECO:0000313" key="4">
    <source>
        <dbReference type="EMBL" id="EDY20711.1"/>
    </source>
</evidence>
<dbReference type="InParanoid" id="B4CZ20"/>
<dbReference type="CDD" id="cd04301">
    <property type="entry name" value="NAT_SF"/>
    <property type="match status" value="1"/>
</dbReference>
<dbReference type="InterPro" id="IPR000182">
    <property type="entry name" value="GNAT_dom"/>
</dbReference>
<dbReference type="FunCoup" id="B4CZ20">
    <property type="interactions" value="119"/>
</dbReference>
<dbReference type="Proteomes" id="UP000005824">
    <property type="component" value="Unassembled WGS sequence"/>
</dbReference>
<keyword evidence="1 4" id="KW-0808">Transferase</keyword>
<dbReference type="PANTHER" id="PTHR43420:SF44">
    <property type="entry name" value="ACETYLTRANSFERASE YPEA"/>
    <property type="match status" value="1"/>
</dbReference>
<accession>B4CZ20</accession>
<dbReference type="AlphaFoldDB" id="B4CZ20"/>
<dbReference type="Pfam" id="PF00583">
    <property type="entry name" value="Acetyltransf_1"/>
    <property type="match status" value="1"/>
</dbReference>
<evidence type="ECO:0000256" key="2">
    <source>
        <dbReference type="ARBA" id="ARBA00023315"/>
    </source>
</evidence>